<reference evidence="1 2" key="1">
    <citation type="journal article" date="2024" name="G3 (Bethesda)">
        <title>Genome assembly of Hibiscus sabdariffa L. provides insights into metabolisms of medicinal natural products.</title>
        <authorList>
            <person name="Kim T."/>
        </authorList>
    </citation>
    <scope>NUCLEOTIDE SEQUENCE [LARGE SCALE GENOMIC DNA]</scope>
    <source>
        <strain evidence="1">TK-2024</strain>
        <tissue evidence="1">Old leaves</tissue>
    </source>
</reference>
<sequence length="299" mass="33731">MYTWQNKSGTGGLVIVKTNGETPQLSVVHNHSLELGSNRVMEDGGEVKYSSDSFSKLLVQVSWSDTKLISQLAFLCNIKQTSVSGTMPLALDGYCKELLRGHMLRTFENNEVKSVGKVRNIPGEVEHELLHEHDTSTSNDFDLDNGCFEMQYLGHSKVFIEEFKKLQRAYTNNLRIWNVVKLSAIQPVIAHAFCGNQKILDALWIDENHVHYVMMHRDIVPRAFSCKYLNHVAVVLERLPGSLRFHPSNKKKLLCTPLEKLFILQPRGKSSPPHPLVPPGNALYALDKAHPGYLMQALT</sequence>
<evidence type="ECO:0000313" key="2">
    <source>
        <dbReference type="Proteomes" id="UP001396334"/>
    </source>
</evidence>
<accession>A0ABR2TTH4</accession>
<dbReference type="InterPro" id="IPR043367">
    <property type="entry name" value="PLIP1/2/3"/>
</dbReference>
<dbReference type="Proteomes" id="UP001396334">
    <property type="component" value="Unassembled WGS sequence"/>
</dbReference>
<dbReference type="PANTHER" id="PTHR46483:SF1">
    <property type="entry name" value="PHOSPHOLIPASE A1 PLIP1, CHLOROPLASTIC"/>
    <property type="match status" value="1"/>
</dbReference>
<dbReference type="EMBL" id="JBBPBN010000004">
    <property type="protein sequence ID" value="KAK9040670.1"/>
    <property type="molecule type" value="Genomic_DNA"/>
</dbReference>
<evidence type="ECO:0000313" key="1">
    <source>
        <dbReference type="EMBL" id="KAK9040670.1"/>
    </source>
</evidence>
<keyword evidence="2" id="KW-1185">Reference proteome</keyword>
<proteinExistence type="predicted"/>
<comment type="caution">
    <text evidence="1">The sequence shown here is derived from an EMBL/GenBank/DDBJ whole genome shotgun (WGS) entry which is preliminary data.</text>
</comment>
<name>A0ABR2TTH4_9ROSI</name>
<dbReference type="PANTHER" id="PTHR46483">
    <property type="entry name" value="PHOSPHOLIPASE A1 PLIP2, CHLOROPLASTIC"/>
    <property type="match status" value="1"/>
</dbReference>
<gene>
    <name evidence="1" type="ORF">V6N11_015811</name>
</gene>
<organism evidence="1 2">
    <name type="scientific">Hibiscus sabdariffa</name>
    <name type="common">roselle</name>
    <dbReference type="NCBI Taxonomy" id="183260"/>
    <lineage>
        <taxon>Eukaryota</taxon>
        <taxon>Viridiplantae</taxon>
        <taxon>Streptophyta</taxon>
        <taxon>Embryophyta</taxon>
        <taxon>Tracheophyta</taxon>
        <taxon>Spermatophyta</taxon>
        <taxon>Magnoliopsida</taxon>
        <taxon>eudicotyledons</taxon>
        <taxon>Gunneridae</taxon>
        <taxon>Pentapetalae</taxon>
        <taxon>rosids</taxon>
        <taxon>malvids</taxon>
        <taxon>Malvales</taxon>
        <taxon>Malvaceae</taxon>
        <taxon>Malvoideae</taxon>
        <taxon>Hibiscus</taxon>
    </lineage>
</organism>
<protein>
    <submittedName>
        <fullName evidence="1">Uncharacterized protein</fullName>
    </submittedName>
</protein>